<reference evidence="2" key="1">
    <citation type="submission" date="2020-10" db="EMBL/GenBank/DDBJ databases">
        <title>Connecting structure to function with the recovery of over 1000 high-quality activated sludge metagenome-assembled genomes encoding full-length rRNA genes using long-read sequencing.</title>
        <authorList>
            <person name="Singleton C.M."/>
            <person name="Petriglieri F."/>
            <person name="Kristensen J.M."/>
            <person name="Kirkegaard R.H."/>
            <person name="Michaelsen T.Y."/>
            <person name="Andersen M.H."/>
            <person name="Karst S.M."/>
            <person name="Dueholm M.S."/>
            <person name="Nielsen P.H."/>
            <person name="Albertsen M."/>
        </authorList>
    </citation>
    <scope>NUCLEOTIDE SEQUENCE</scope>
    <source>
        <strain evidence="2">Skiv_18-Q3-R9-52_MAXAC.067</strain>
    </source>
</reference>
<protein>
    <recommendedName>
        <fullName evidence="4">Cytochrome c domain-containing protein</fullName>
    </recommendedName>
</protein>
<gene>
    <name evidence="2" type="ORF">IPP58_13675</name>
</gene>
<feature type="compositionally biased region" description="Polar residues" evidence="1">
    <location>
        <begin position="140"/>
        <end position="150"/>
    </location>
</feature>
<accession>A0A9D7SJB7</accession>
<comment type="caution">
    <text evidence="2">The sequence shown here is derived from an EMBL/GenBank/DDBJ whole genome shotgun (WGS) entry which is preliminary data.</text>
</comment>
<evidence type="ECO:0000313" key="3">
    <source>
        <dbReference type="Proteomes" id="UP000886657"/>
    </source>
</evidence>
<dbReference type="Proteomes" id="UP000886657">
    <property type="component" value="Unassembled WGS sequence"/>
</dbReference>
<organism evidence="2 3">
    <name type="scientific">Candidatus Geothrix skivensis</name>
    <dbReference type="NCBI Taxonomy" id="2954439"/>
    <lineage>
        <taxon>Bacteria</taxon>
        <taxon>Pseudomonadati</taxon>
        <taxon>Acidobacteriota</taxon>
        <taxon>Holophagae</taxon>
        <taxon>Holophagales</taxon>
        <taxon>Holophagaceae</taxon>
        <taxon>Geothrix</taxon>
    </lineage>
</organism>
<sequence length="150" mass="15684">MKPGPVFLQVKAPSRALLDGETLKSVMVKAGATTPGVDITLSGRPSDRATYVGGKACAACHEGPHTKALNGTPNASIHSRFVTEGTSHMVYKDKWPAPGEKYLPRDPKGNLLKVQDPLDGTGLVHLLTTRGQDPNLGDAGSSSTLSSRPG</sequence>
<evidence type="ECO:0000313" key="2">
    <source>
        <dbReference type="EMBL" id="MBK9797517.1"/>
    </source>
</evidence>
<dbReference type="EMBL" id="JADKIO010000009">
    <property type="protein sequence ID" value="MBK9797517.1"/>
    <property type="molecule type" value="Genomic_DNA"/>
</dbReference>
<proteinExistence type="predicted"/>
<dbReference type="AlphaFoldDB" id="A0A9D7SJB7"/>
<evidence type="ECO:0000256" key="1">
    <source>
        <dbReference type="SAM" id="MobiDB-lite"/>
    </source>
</evidence>
<feature type="region of interest" description="Disordered" evidence="1">
    <location>
        <begin position="128"/>
        <end position="150"/>
    </location>
</feature>
<evidence type="ECO:0008006" key="4">
    <source>
        <dbReference type="Google" id="ProtNLM"/>
    </source>
</evidence>
<name>A0A9D7SJB7_9BACT</name>